<sequence>MPVRRARSASTGNCQVVPADGELPCTQPGYREHPRLCNVHRKEYGQLTAAYKATSEEAEMFYAEVRAREASVDASNAFAVDDALELVRMCVDKIDKEIRERQEHHRRFFVELDDGHEAWIEGLRKKRQIVENTAAQISLAHVREMAPDRWQTDHELFPPLPRQRTYSSQVEMESMSWTTLTDHRRSSTSPSYATLPNAPSWTHAPVTLCRARLRLEHQIIGGGIVYCSAPADGWSRWCAEHQKDFEIALYHGNKKISDCNELGEAALQIERAVRTHASTITLAEVDRHIEFIRHYLTAIHEVVESGRNLERFTGPAPYPYIPPLKRSAALVLIKSLENIQASLLKAHQRLFLQQDQPREGRFGSALLVGLLVGSMAAWFGMSSIASWLIGGAAVLVLS</sequence>
<dbReference type="OrthoDB" id="2756572at2759"/>
<dbReference type="EMBL" id="KZ084094">
    <property type="protein sequence ID" value="OSD04997.1"/>
    <property type="molecule type" value="Genomic_DNA"/>
</dbReference>
<protein>
    <submittedName>
        <fullName evidence="2">Uncharacterized protein</fullName>
    </submittedName>
</protein>
<name>A0A1Y2IV82_TRAC3</name>
<proteinExistence type="predicted"/>
<dbReference type="Proteomes" id="UP000193067">
    <property type="component" value="Unassembled WGS sequence"/>
</dbReference>
<keyword evidence="1" id="KW-0812">Transmembrane</keyword>
<organism evidence="2 3">
    <name type="scientific">Trametes coccinea (strain BRFM310)</name>
    <name type="common">Pycnoporus coccineus</name>
    <dbReference type="NCBI Taxonomy" id="1353009"/>
    <lineage>
        <taxon>Eukaryota</taxon>
        <taxon>Fungi</taxon>
        <taxon>Dikarya</taxon>
        <taxon>Basidiomycota</taxon>
        <taxon>Agaricomycotina</taxon>
        <taxon>Agaricomycetes</taxon>
        <taxon>Polyporales</taxon>
        <taxon>Polyporaceae</taxon>
        <taxon>Trametes</taxon>
    </lineage>
</organism>
<keyword evidence="3" id="KW-1185">Reference proteome</keyword>
<reference evidence="2 3" key="1">
    <citation type="journal article" date="2015" name="Biotechnol. Biofuels">
        <title>Enhanced degradation of softwood versus hardwood by the white-rot fungus Pycnoporus coccineus.</title>
        <authorList>
            <person name="Couturier M."/>
            <person name="Navarro D."/>
            <person name="Chevret D."/>
            <person name="Henrissat B."/>
            <person name="Piumi F."/>
            <person name="Ruiz-Duenas F.J."/>
            <person name="Martinez A.T."/>
            <person name="Grigoriev I.V."/>
            <person name="Riley R."/>
            <person name="Lipzen A."/>
            <person name="Berrin J.G."/>
            <person name="Master E.R."/>
            <person name="Rosso M.N."/>
        </authorList>
    </citation>
    <scope>NUCLEOTIDE SEQUENCE [LARGE SCALE GENOMIC DNA]</scope>
    <source>
        <strain evidence="2 3">BRFM310</strain>
    </source>
</reference>
<evidence type="ECO:0000313" key="3">
    <source>
        <dbReference type="Proteomes" id="UP000193067"/>
    </source>
</evidence>
<feature type="transmembrane region" description="Helical" evidence="1">
    <location>
        <begin position="365"/>
        <end position="389"/>
    </location>
</feature>
<evidence type="ECO:0000256" key="1">
    <source>
        <dbReference type="SAM" id="Phobius"/>
    </source>
</evidence>
<keyword evidence="1" id="KW-1133">Transmembrane helix</keyword>
<gene>
    <name evidence="2" type="ORF">PYCCODRAFT_1432740</name>
</gene>
<keyword evidence="1" id="KW-0472">Membrane</keyword>
<accession>A0A1Y2IV82</accession>
<dbReference type="AlphaFoldDB" id="A0A1Y2IV82"/>
<evidence type="ECO:0000313" key="2">
    <source>
        <dbReference type="EMBL" id="OSD04997.1"/>
    </source>
</evidence>
<dbReference type="STRING" id="1353009.A0A1Y2IV82"/>